<sequence>MRGKNDTIGYILLVNDWDVSANQFVDQCPGNTSGCETLLSSFPTRSDPKCFAQNKGTNLFIIVDSDPI</sequence>
<dbReference type="InParanoid" id="K1RRW3"/>
<evidence type="ECO:0000313" key="1">
    <source>
        <dbReference type="EMBL" id="EKC37196.1"/>
    </source>
</evidence>
<accession>K1RRW3</accession>
<proteinExistence type="predicted"/>
<dbReference type="AlphaFoldDB" id="K1RRW3"/>
<gene>
    <name evidence="1" type="ORF">CGI_10014744</name>
</gene>
<name>K1RRW3_MAGGI</name>
<organism evidence="1">
    <name type="scientific">Magallana gigas</name>
    <name type="common">Pacific oyster</name>
    <name type="synonym">Crassostrea gigas</name>
    <dbReference type="NCBI Taxonomy" id="29159"/>
    <lineage>
        <taxon>Eukaryota</taxon>
        <taxon>Metazoa</taxon>
        <taxon>Spiralia</taxon>
        <taxon>Lophotrochozoa</taxon>
        <taxon>Mollusca</taxon>
        <taxon>Bivalvia</taxon>
        <taxon>Autobranchia</taxon>
        <taxon>Pteriomorphia</taxon>
        <taxon>Ostreida</taxon>
        <taxon>Ostreoidea</taxon>
        <taxon>Ostreidae</taxon>
        <taxon>Magallana</taxon>
    </lineage>
</organism>
<dbReference type="EMBL" id="JH817837">
    <property type="protein sequence ID" value="EKC37196.1"/>
    <property type="molecule type" value="Genomic_DNA"/>
</dbReference>
<dbReference type="HOGENOM" id="CLU_2796463_0_0_1"/>
<reference evidence="1" key="1">
    <citation type="journal article" date="2012" name="Nature">
        <title>The oyster genome reveals stress adaptation and complexity of shell formation.</title>
        <authorList>
            <person name="Zhang G."/>
            <person name="Fang X."/>
            <person name="Guo X."/>
            <person name="Li L."/>
            <person name="Luo R."/>
            <person name="Xu F."/>
            <person name="Yang P."/>
            <person name="Zhang L."/>
            <person name="Wang X."/>
            <person name="Qi H."/>
            <person name="Xiong Z."/>
            <person name="Que H."/>
            <person name="Xie Y."/>
            <person name="Holland P.W."/>
            <person name="Paps J."/>
            <person name="Zhu Y."/>
            <person name="Wu F."/>
            <person name="Chen Y."/>
            <person name="Wang J."/>
            <person name="Peng C."/>
            <person name="Meng J."/>
            <person name="Yang L."/>
            <person name="Liu J."/>
            <person name="Wen B."/>
            <person name="Zhang N."/>
            <person name="Huang Z."/>
            <person name="Zhu Q."/>
            <person name="Feng Y."/>
            <person name="Mount A."/>
            <person name="Hedgecock D."/>
            <person name="Xu Z."/>
            <person name="Liu Y."/>
            <person name="Domazet-Loso T."/>
            <person name="Du Y."/>
            <person name="Sun X."/>
            <person name="Zhang S."/>
            <person name="Liu B."/>
            <person name="Cheng P."/>
            <person name="Jiang X."/>
            <person name="Li J."/>
            <person name="Fan D."/>
            <person name="Wang W."/>
            <person name="Fu W."/>
            <person name="Wang T."/>
            <person name="Wang B."/>
            <person name="Zhang J."/>
            <person name="Peng Z."/>
            <person name="Li Y."/>
            <person name="Li N."/>
            <person name="Wang J."/>
            <person name="Chen M."/>
            <person name="He Y."/>
            <person name="Tan F."/>
            <person name="Song X."/>
            <person name="Zheng Q."/>
            <person name="Huang R."/>
            <person name="Yang H."/>
            <person name="Du X."/>
            <person name="Chen L."/>
            <person name="Yang M."/>
            <person name="Gaffney P.M."/>
            <person name="Wang S."/>
            <person name="Luo L."/>
            <person name="She Z."/>
            <person name="Ming Y."/>
            <person name="Huang W."/>
            <person name="Zhang S."/>
            <person name="Huang B."/>
            <person name="Zhang Y."/>
            <person name="Qu T."/>
            <person name="Ni P."/>
            <person name="Miao G."/>
            <person name="Wang J."/>
            <person name="Wang Q."/>
            <person name="Steinberg C.E."/>
            <person name="Wang H."/>
            <person name="Li N."/>
            <person name="Qian L."/>
            <person name="Zhang G."/>
            <person name="Li Y."/>
            <person name="Yang H."/>
            <person name="Liu X."/>
            <person name="Wang J."/>
            <person name="Yin Y."/>
            <person name="Wang J."/>
        </authorList>
    </citation>
    <scope>NUCLEOTIDE SEQUENCE [LARGE SCALE GENOMIC DNA]</scope>
    <source>
        <strain evidence="1">05x7-T-G4-1.051#20</strain>
    </source>
</reference>
<protein>
    <submittedName>
        <fullName evidence="1">Uncharacterized protein</fullName>
    </submittedName>
</protein>